<evidence type="ECO:0000256" key="1">
    <source>
        <dbReference type="ARBA" id="ARBA00022741"/>
    </source>
</evidence>
<dbReference type="OrthoDB" id="7157922at2"/>
<evidence type="ECO:0000259" key="3">
    <source>
        <dbReference type="PROSITE" id="PS50893"/>
    </source>
</evidence>
<name>A0A8G2FE22_ACIRU</name>
<dbReference type="SUPFAM" id="SSF52540">
    <property type="entry name" value="P-loop containing nucleoside triphosphate hydrolases"/>
    <property type="match status" value="1"/>
</dbReference>
<dbReference type="Proteomes" id="UP000186308">
    <property type="component" value="Unassembled WGS sequence"/>
</dbReference>
<keyword evidence="1" id="KW-0547">Nucleotide-binding</keyword>
<dbReference type="InterPro" id="IPR017871">
    <property type="entry name" value="ABC_transporter-like_CS"/>
</dbReference>
<dbReference type="InterPro" id="IPR003439">
    <property type="entry name" value="ABC_transporter-like_ATP-bd"/>
</dbReference>
<sequence length="273" mass="28507">MSAVINPVATGMPLLTVRGLQKRYGAVVALRDVSFSVARGEVTALLGDNGAGKSTTIKAIAGVAPIDEGEILLEGKPVSIRHPSEANALGIQTVYQDLALCDNLGICANLYLGRELVSKPTPFGPHVLRDVDMEAEARKVLKTLRINLPSLDTPVASLSGGQRQAVAIARAVLWDSKLVIMDEPTAALGVAQTAEVLRLVRDLAGQGYGVILITHNMQNVFQVADNIAVLRLGATVMERRRADLTPEQVVGAITGTLAIPGAIPGTTAAGAVA</sequence>
<proteinExistence type="predicted"/>
<evidence type="ECO:0000313" key="5">
    <source>
        <dbReference type="Proteomes" id="UP000186308"/>
    </source>
</evidence>
<organism evidence="4 5">
    <name type="scientific">Acidiphilium rubrum</name>
    <dbReference type="NCBI Taxonomy" id="526"/>
    <lineage>
        <taxon>Bacteria</taxon>
        <taxon>Pseudomonadati</taxon>
        <taxon>Pseudomonadota</taxon>
        <taxon>Alphaproteobacteria</taxon>
        <taxon>Acetobacterales</taxon>
        <taxon>Acidocellaceae</taxon>
        <taxon>Acidiphilium</taxon>
    </lineage>
</organism>
<dbReference type="PANTHER" id="PTHR43790:SF8">
    <property type="entry name" value="SUGAR ABC TRANSPORTER ATP-BINDING PROTEIN"/>
    <property type="match status" value="1"/>
</dbReference>
<gene>
    <name evidence="4" type="ORF">SAMN05421828_11563</name>
</gene>
<accession>A0A8G2FE22</accession>
<dbReference type="CDD" id="cd03216">
    <property type="entry name" value="ABC_Carb_Monos_I"/>
    <property type="match status" value="1"/>
</dbReference>
<keyword evidence="2 4" id="KW-0067">ATP-binding</keyword>
<dbReference type="PROSITE" id="PS00211">
    <property type="entry name" value="ABC_TRANSPORTER_1"/>
    <property type="match status" value="1"/>
</dbReference>
<evidence type="ECO:0000256" key="2">
    <source>
        <dbReference type="ARBA" id="ARBA00022840"/>
    </source>
</evidence>
<dbReference type="Pfam" id="PF00005">
    <property type="entry name" value="ABC_tran"/>
    <property type="match status" value="1"/>
</dbReference>
<evidence type="ECO:0000313" key="4">
    <source>
        <dbReference type="EMBL" id="SIR09907.1"/>
    </source>
</evidence>
<dbReference type="SMART" id="SM00382">
    <property type="entry name" value="AAA"/>
    <property type="match status" value="1"/>
</dbReference>
<dbReference type="InterPro" id="IPR027417">
    <property type="entry name" value="P-loop_NTPase"/>
</dbReference>
<dbReference type="InterPro" id="IPR003593">
    <property type="entry name" value="AAA+_ATPase"/>
</dbReference>
<reference evidence="4 5" key="1">
    <citation type="submission" date="2017-01" db="EMBL/GenBank/DDBJ databases">
        <authorList>
            <person name="Varghese N."/>
            <person name="Submissions S."/>
        </authorList>
    </citation>
    <scope>NUCLEOTIDE SEQUENCE [LARGE SCALE GENOMIC DNA]</scope>
    <source>
        <strain evidence="4 5">ATCC 35905</strain>
    </source>
</reference>
<keyword evidence="5" id="KW-1185">Reference proteome</keyword>
<dbReference type="GO" id="GO:0005524">
    <property type="term" value="F:ATP binding"/>
    <property type="evidence" value="ECO:0007669"/>
    <property type="project" value="UniProtKB-KW"/>
</dbReference>
<dbReference type="Gene3D" id="3.40.50.300">
    <property type="entry name" value="P-loop containing nucleotide triphosphate hydrolases"/>
    <property type="match status" value="1"/>
</dbReference>
<dbReference type="RefSeq" id="WP_029311684.1">
    <property type="nucleotide sequence ID" value="NZ_DAOMCH010000003.1"/>
</dbReference>
<dbReference type="GO" id="GO:0016887">
    <property type="term" value="F:ATP hydrolysis activity"/>
    <property type="evidence" value="ECO:0007669"/>
    <property type="project" value="InterPro"/>
</dbReference>
<protein>
    <submittedName>
        <fullName evidence="4">Monosaccharide ABC transporter ATP-binding protein, CUT2 family</fullName>
    </submittedName>
</protein>
<comment type="caution">
    <text evidence="4">The sequence shown here is derived from an EMBL/GenBank/DDBJ whole genome shotgun (WGS) entry which is preliminary data.</text>
</comment>
<dbReference type="PROSITE" id="PS50893">
    <property type="entry name" value="ABC_TRANSPORTER_2"/>
    <property type="match status" value="1"/>
</dbReference>
<dbReference type="InterPro" id="IPR050107">
    <property type="entry name" value="ABC_carbohydrate_import_ATPase"/>
</dbReference>
<feature type="domain" description="ABC transporter" evidence="3">
    <location>
        <begin position="15"/>
        <end position="257"/>
    </location>
</feature>
<dbReference type="PANTHER" id="PTHR43790">
    <property type="entry name" value="CARBOHYDRATE TRANSPORT ATP-BINDING PROTEIN MG119-RELATED"/>
    <property type="match status" value="1"/>
</dbReference>
<dbReference type="EMBL" id="FTNE01000015">
    <property type="protein sequence ID" value="SIR09907.1"/>
    <property type="molecule type" value="Genomic_DNA"/>
</dbReference>
<dbReference type="AlphaFoldDB" id="A0A8G2FE22"/>